<protein>
    <submittedName>
        <fullName evidence="2">Uncharacterized protein</fullName>
    </submittedName>
</protein>
<feature type="non-terminal residue" evidence="2">
    <location>
        <position position="1"/>
    </location>
</feature>
<accession>A0ABV9FH73</accession>
<sequence>PYYFCEYRFRSTHAHNPSGAFMMLATSACATIYTHNEYGRLRMARTSSGPAERVAADRGGQKPSVA</sequence>
<dbReference type="Proteomes" id="UP001596028">
    <property type="component" value="Unassembled WGS sequence"/>
</dbReference>
<evidence type="ECO:0000313" key="3">
    <source>
        <dbReference type="Proteomes" id="UP001596028"/>
    </source>
</evidence>
<feature type="region of interest" description="Disordered" evidence="1">
    <location>
        <begin position="44"/>
        <end position="66"/>
    </location>
</feature>
<reference evidence="3" key="1">
    <citation type="journal article" date="2019" name="Int. J. Syst. Evol. Microbiol.">
        <title>The Global Catalogue of Microorganisms (GCM) 10K type strain sequencing project: providing services to taxonomists for standard genome sequencing and annotation.</title>
        <authorList>
            <consortium name="The Broad Institute Genomics Platform"/>
            <consortium name="The Broad Institute Genome Sequencing Center for Infectious Disease"/>
            <person name="Wu L."/>
            <person name="Ma J."/>
        </authorList>
    </citation>
    <scope>NUCLEOTIDE SEQUENCE [LARGE SCALE GENOMIC DNA]</scope>
    <source>
        <strain evidence="3">CCUG 49571</strain>
    </source>
</reference>
<comment type="caution">
    <text evidence="2">The sequence shown here is derived from an EMBL/GenBank/DDBJ whole genome shotgun (WGS) entry which is preliminary data.</text>
</comment>
<gene>
    <name evidence="2" type="ORF">ACFO3S_14510</name>
</gene>
<name>A0ABV9FH73_9BACL</name>
<proteinExistence type="predicted"/>
<evidence type="ECO:0000256" key="1">
    <source>
        <dbReference type="SAM" id="MobiDB-lite"/>
    </source>
</evidence>
<dbReference type="EMBL" id="JBHSEP010000010">
    <property type="protein sequence ID" value="MFC4599459.1"/>
    <property type="molecule type" value="Genomic_DNA"/>
</dbReference>
<dbReference type="RefSeq" id="WP_378097302.1">
    <property type="nucleotide sequence ID" value="NZ_JBHSEP010000010.1"/>
</dbReference>
<keyword evidence="3" id="KW-1185">Reference proteome</keyword>
<evidence type="ECO:0000313" key="2">
    <source>
        <dbReference type="EMBL" id="MFC4599459.1"/>
    </source>
</evidence>
<organism evidence="2 3">
    <name type="scientific">Cohnella hongkongensis</name>
    <dbReference type="NCBI Taxonomy" id="178337"/>
    <lineage>
        <taxon>Bacteria</taxon>
        <taxon>Bacillati</taxon>
        <taxon>Bacillota</taxon>
        <taxon>Bacilli</taxon>
        <taxon>Bacillales</taxon>
        <taxon>Paenibacillaceae</taxon>
        <taxon>Cohnella</taxon>
    </lineage>
</organism>